<proteinExistence type="predicted"/>
<evidence type="ECO:0000313" key="3">
    <source>
        <dbReference type="Proteomes" id="UP001157186"/>
    </source>
</evidence>
<dbReference type="Pfam" id="PF11446">
    <property type="entry name" value="DUF2897"/>
    <property type="match status" value="1"/>
</dbReference>
<name>A0ABQ6GTK9_9GAMM</name>
<keyword evidence="3" id="KW-1185">Reference proteome</keyword>
<reference evidence="2 3" key="1">
    <citation type="submission" date="2023-03" db="EMBL/GenBank/DDBJ databases">
        <title>Draft genome sequence of Thalassotalea insulae KCTC 62186T.</title>
        <authorList>
            <person name="Sawabe T."/>
        </authorList>
    </citation>
    <scope>NUCLEOTIDE SEQUENCE [LARGE SCALE GENOMIC DNA]</scope>
    <source>
        <strain evidence="2 3">KCTC 62186</strain>
    </source>
</reference>
<gene>
    <name evidence="2" type="ORF">tinsulaeT_08360</name>
</gene>
<organism evidence="2 3">
    <name type="scientific">Thalassotalea insulae</name>
    <dbReference type="NCBI Taxonomy" id="2056778"/>
    <lineage>
        <taxon>Bacteria</taxon>
        <taxon>Pseudomonadati</taxon>
        <taxon>Pseudomonadota</taxon>
        <taxon>Gammaproteobacteria</taxon>
        <taxon>Alteromonadales</taxon>
        <taxon>Colwelliaceae</taxon>
        <taxon>Thalassotalea</taxon>
    </lineage>
</organism>
<keyword evidence="1" id="KW-0472">Membrane</keyword>
<evidence type="ECO:0000256" key="1">
    <source>
        <dbReference type="SAM" id="Phobius"/>
    </source>
</evidence>
<protein>
    <recommendedName>
        <fullName evidence="4">DUF2897 family protein</fullName>
    </recommendedName>
</protein>
<dbReference type="EMBL" id="BSST01000001">
    <property type="protein sequence ID" value="GLX77496.1"/>
    <property type="molecule type" value="Genomic_DNA"/>
</dbReference>
<dbReference type="InterPro" id="IPR021550">
    <property type="entry name" value="DUF2897"/>
</dbReference>
<accession>A0ABQ6GTK9</accession>
<evidence type="ECO:0000313" key="2">
    <source>
        <dbReference type="EMBL" id="GLX77496.1"/>
    </source>
</evidence>
<keyword evidence="1" id="KW-0812">Transmembrane</keyword>
<sequence length="51" mass="5827">MITFILILGCVSIVVGALMLILQSAKKFKLSDEQLKQIKAREHEQQLKDKE</sequence>
<feature type="transmembrane region" description="Helical" evidence="1">
    <location>
        <begin position="6"/>
        <end position="22"/>
    </location>
</feature>
<dbReference type="Proteomes" id="UP001157186">
    <property type="component" value="Unassembled WGS sequence"/>
</dbReference>
<evidence type="ECO:0008006" key="4">
    <source>
        <dbReference type="Google" id="ProtNLM"/>
    </source>
</evidence>
<keyword evidence="1" id="KW-1133">Transmembrane helix</keyword>
<dbReference type="RefSeq" id="WP_284243356.1">
    <property type="nucleotide sequence ID" value="NZ_BSST01000001.1"/>
</dbReference>
<comment type="caution">
    <text evidence="2">The sequence shown here is derived from an EMBL/GenBank/DDBJ whole genome shotgun (WGS) entry which is preliminary data.</text>
</comment>